<reference evidence="2" key="1">
    <citation type="submission" date="2022-11" db="EMBL/GenBank/DDBJ databases">
        <title>Methylomonas rapida sp. nov., Carotenoid-Producing Obligate Methanotrophs with High Growth Characteristics and Biotechnological Potential.</title>
        <authorList>
            <person name="Tikhonova E.N."/>
            <person name="Suleimanov R.Z."/>
            <person name="Miroshnikov K."/>
            <person name="Oshkin I.Y."/>
            <person name="Belova S.E."/>
            <person name="Danilova O.V."/>
            <person name="Ashikhmin A."/>
            <person name="Konopkin A."/>
            <person name="But S.Y."/>
            <person name="Khmelenina V.N."/>
            <person name="Kuznetsov N."/>
            <person name="Pimenov N.V."/>
            <person name="Dedysh S.N."/>
        </authorList>
    </citation>
    <scope>NUCLEOTIDE SEQUENCE</scope>
    <source>
        <strain evidence="2">MP1</strain>
    </source>
</reference>
<dbReference type="Pfam" id="PF13481">
    <property type="entry name" value="AAA_25"/>
    <property type="match status" value="1"/>
</dbReference>
<dbReference type="Gene3D" id="3.40.50.300">
    <property type="entry name" value="P-loop containing nucleotide triphosphate hydrolases"/>
    <property type="match status" value="1"/>
</dbReference>
<evidence type="ECO:0000313" key="2">
    <source>
        <dbReference type="EMBL" id="WAR44605.1"/>
    </source>
</evidence>
<sequence>MARITDINPNPIKLGTSIEEYNAFIHGPKSWYGEDPKRLEQQEKLQRAREANKLPLQQASSINAQAVIWAYDNWLPQGELTILAGAPNTGKTAFACTLAAGITNGNGYQLHPDFKANGFGHVIIVNNEDSVSNTLLPRLITAGANLDRVHIIDTKRSTNNETPFSFNNDRDINRLLGLNEKLNHNIGLIIIDPIYLTVDGDHGNNSKARQAFERLAQLAKQLQCAILGIAHTVRNPSGKEPLARVAGTPALREVPRVIILLSKIASGPTVNGGTHVLVHAKNSLGPIDGGFEYCLKEVELADQNANPNTLGKGLQFTITDVKSGSAEEILAEADRPKPVETLTKTKRAEEFLQTILNDGPMLFVDIEEMALKENVAIGTLKLAKSNLKIKTKKQDGDGRSVWSLPDYPIENTIVEPVSDNETQPT</sequence>
<feature type="domain" description="AAA+ ATPase" evidence="1">
    <location>
        <begin position="77"/>
        <end position="265"/>
    </location>
</feature>
<name>A0ABY7GJG0_9GAMM</name>
<dbReference type="Proteomes" id="UP001162780">
    <property type="component" value="Chromosome"/>
</dbReference>
<protein>
    <submittedName>
        <fullName evidence="2">AAA family ATPase</fullName>
    </submittedName>
</protein>
<dbReference type="SUPFAM" id="SSF52540">
    <property type="entry name" value="P-loop containing nucleoside triphosphate hydrolases"/>
    <property type="match status" value="1"/>
</dbReference>
<keyword evidence="3" id="KW-1185">Reference proteome</keyword>
<dbReference type="EMBL" id="CP113517">
    <property type="protein sequence ID" value="WAR44605.1"/>
    <property type="molecule type" value="Genomic_DNA"/>
</dbReference>
<gene>
    <name evidence="2" type="ORF">NM686_020005</name>
</gene>
<dbReference type="RefSeq" id="WP_255189579.1">
    <property type="nucleotide sequence ID" value="NZ_CP113517.1"/>
</dbReference>
<organism evidence="2 3">
    <name type="scientific">Methylomonas rapida</name>
    <dbReference type="NCBI Taxonomy" id="2963939"/>
    <lineage>
        <taxon>Bacteria</taxon>
        <taxon>Pseudomonadati</taxon>
        <taxon>Pseudomonadota</taxon>
        <taxon>Gammaproteobacteria</taxon>
        <taxon>Methylococcales</taxon>
        <taxon>Methylococcaceae</taxon>
        <taxon>Methylomonas</taxon>
    </lineage>
</organism>
<dbReference type="InterPro" id="IPR003593">
    <property type="entry name" value="AAA+_ATPase"/>
</dbReference>
<evidence type="ECO:0000259" key="1">
    <source>
        <dbReference type="SMART" id="SM00382"/>
    </source>
</evidence>
<proteinExistence type="predicted"/>
<accession>A0ABY7GJG0</accession>
<dbReference type="InterPro" id="IPR027417">
    <property type="entry name" value="P-loop_NTPase"/>
</dbReference>
<evidence type="ECO:0000313" key="3">
    <source>
        <dbReference type="Proteomes" id="UP001162780"/>
    </source>
</evidence>
<dbReference type="SMART" id="SM00382">
    <property type="entry name" value="AAA"/>
    <property type="match status" value="1"/>
</dbReference>